<dbReference type="PROSITE" id="PS50105">
    <property type="entry name" value="SAM_DOMAIN"/>
    <property type="match status" value="1"/>
</dbReference>
<dbReference type="OMA" id="PQLYNRK"/>
<accession>A0A7N0UJ68</accession>
<evidence type="ECO:0000313" key="5">
    <source>
        <dbReference type="Proteomes" id="UP000594263"/>
    </source>
</evidence>
<name>A0A7N0UJ68_KALFE</name>
<feature type="region of interest" description="Disordered" evidence="2">
    <location>
        <begin position="74"/>
        <end position="97"/>
    </location>
</feature>
<dbReference type="EnsemblPlants" id="Kaladp0068s0034.1.v1.1">
    <property type="protein sequence ID" value="Kaladp0068s0034.1.v1.1"/>
    <property type="gene ID" value="Kaladp0068s0034.v1.1"/>
</dbReference>
<dbReference type="PANTHER" id="PTHR10627">
    <property type="entry name" value="SCP160"/>
    <property type="match status" value="1"/>
</dbReference>
<dbReference type="PANTHER" id="PTHR10627:SF74">
    <property type="entry name" value="OS08G0526500 PROTEIN"/>
    <property type="match status" value="1"/>
</dbReference>
<organism evidence="4 5">
    <name type="scientific">Kalanchoe fedtschenkoi</name>
    <name type="common">Lavender scallops</name>
    <name type="synonym">South American air plant</name>
    <dbReference type="NCBI Taxonomy" id="63787"/>
    <lineage>
        <taxon>Eukaryota</taxon>
        <taxon>Viridiplantae</taxon>
        <taxon>Streptophyta</taxon>
        <taxon>Embryophyta</taxon>
        <taxon>Tracheophyta</taxon>
        <taxon>Spermatophyta</taxon>
        <taxon>Magnoliopsida</taxon>
        <taxon>eudicotyledons</taxon>
        <taxon>Gunneridae</taxon>
        <taxon>Pentapetalae</taxon>
        <taxon>Saxifragales</taxon>
        <taxon>Crassulaceae</taxon>
        <taxon>Kalanchoe</taxon>
    </lineage>
</organism>
<dbReference type="InterPro" id="IPR013761">
    <property type="entry name" value="SAM/pointed_sf"/>
</dbReference>
<evidence type="ECO:0000313" key="4">
    <source>
        <dbReference type="EnsemblPlants" id="Kaladp0068s0034.1.v1.1"/>
    </source>
</evidence>
<keyword evidence="1" id="KW-0677">Repeat</keyword>
<reference evidence="4" key="1">
    <citation type="submission" date="2021-01" db="UniProtKB">
        <authorList>
            <consortium name="EnsemblPlants"/>
        </authorList>
    </citation>
    <scope>IDENTIFICATION</scope>
</reference>
<keyword evidence="5" id="KW-1185">Reference proteome</keyword>
<dbReference type="SMART" id="SM00454">
    <property type="entry name" value="SAM"/>
    <property type="match status" value="1"/>
</dbReference>
<dbReference type="AlphaFoldDB" id="A0A7N0UJ68"/>
<protein>
    <recommendedName>
        <fullName evidence="3">SAM domain-containing protein</fullName>
    </recommendedName>
</protein>
<dbReference type="Proteomes" id="UP000594263">
    <property type="component" value="Unplaced"/>
</dbReference>
<dbReference type="FunFam" id="1.10.150.50:FF:000054">
    <property type="entry name" value="Sterile alpha motif domain-containing protein"/>
    <property type="match status" value="1"/>
</dbReference>
<feature type="compositionally biased region" description="Polar residues" evidence="2">
    <location>
        <begin position="78"/>
        <end position="89"/>
    </location>
</feature>
<dbReference type="SUPFAM" id="SSF47769">
    <property type="entry name" value="SAM/Pointed domain"/>
    <property type="match status" value="1"/>
</dbReference>
<dbReference type="CDD" id="cd09487">
    <property type="entry name" value="SAM_superfamily"/>
    <property type="match status" value="1"/>
</dbReference>
<feature type="region of interest" description="Disordered" evidence="2">
    <location>
        <begin position="1"/>
        <end position="51"/>
    </location>
</feature>
<sequence>MYADREEAATAAAKAKSSVKERLNRGSADSLSSRRNVTGKRQRQDDDKWEHDLFKDSETRVTNNKITTRDLRLKLQRKSLQPTTQNGKGSNPGGVRDLREMLSGAMHSQPLNNDIPRPKVAAKPVKKAVDVAPAPETIKVVRPPLKNSKADTAVDSFLQSLGLEKYIITFKAEEVDMTALVHMSEDDLKALGIPMGPRKKILLALDSKV</sequence>
<evidence type="ECO:0000256" key="1">
    <source>
        <dbReference type="ARBA" id="ARBA00022737"/>
    </source>
</evidence>
<feature type="compositionally biased region" description="Basic and acidic residues" evidence="2">
    <location>
        <begin position="42"/>
        <end position="51"/>
    </location>
</feature>
<dbReference type="InterPro" id="IPR001660">
    <property type="entry name" value="SAM"/>
</dbReference>
<evidence type="ECO:0000256" key="2">
    <source>
        <dbReference type="SAM" id="MobiDB-lite"/>
    </source>
</evidence>
<dbReference type="Gramene" id="Kaladp0068s0034.1.v1.1">
    <property type="protein sequence ID" value="Kaladp0068s0034.1.v1.1"/>
    <property type="gene ID" value="Kaladp0068s0034.v1.1"/>
</dbReference>
<proteinExistence type="predicted"/>
<feature type="compositionally biased region" description="Polar residues" evidence="2">
    <location>
        <begin position="27"/>
        <end position="36"/>
    </location>
</feature>
<feature type="domain" description="SAM" evidence="3">
    <location>
        <begin position="149"/>
        <end position="203"/>
    </location>
</feature>
<dbReference type="Gene3D" id="1.10.150.50">
    <property type="entry name" value="Transcription Factor, Ets-1"/>
    <property type="match status" value="1"/>
</dbReference>
<dbReference type="Pfam" id="PF00536">
    <property type="entry name" value="SAM_1"/>
    <property type="match status" value="1"/>
</dbReference>
<evidence type="ECO:0000259" key="3">
    <source>
        <dbReference type="PROSITE" id="PS50105"/>
    </source>
</evidence>